<dbReference type="InterPro" id="IPR001005">
    <property type="entry name" value="SANT/Myb"/>
</dbReference>
<evidence type="ECO:0000256" key="2">
    <source>
        <dbReference type="ARBA" id="ARBA00005666"/>
    </source>
</evidence>
<keyword evidence="4" id="KW-0677">Repeat</keyword>
<dbReference type="PROSITE" id="PS50090">
    <property type="entry name" value="MYB_LIKE"/>
    <property type="match status" value="1"/>
</dbReference>
<dbReference type="SUPFAM" id="SSF46689">
    <property type="entry name" value="Homeodomain-like"/>
    <property type="match status" value="1"/>
</dbReference>
<evidence type="ECO:0000256" key="3">
    <source>
        <dbReference type="ARBA" id="ARBA00022490"/>
    </source>
</evidence>
<organism evidence="11 12">
    <name type="scientific">Rhizophlyctis rosea</name>
    <dbReference type="NCBI Taxonomy" id="64517"/>
    <lineage>
        <taxon>Eukaryota</taxon>
        <taxon>Fungi</taxon>
        <taxon>Fungi incertae sedis</taxon>
        <taxon>Chytridiomycota</taxon>
        <taxon>Chytridiomycota incertae sedis</taxon>
        <taxon>Chytridiomycetes</taxon>
        <taxon>Rhizophlyctidales</taxon>
        <taxon>Rhizophlyctidaceae</taxon>
        <taxon>Rhizophlyctis</taxon>
    </lineage>
</organism>
<gene>
    <name evidence="11" type="ORF">HK097_003569</name>
</gene>
<comment type="caution">
    <text evidence="11">The sequence shown here is derived from an EMBL/GenBank/DDBJ whole genome shotgun (WGS) entry which is preliminary data.</text>
</comment>
<proteinExistence type="inferred from homology"/>
<dbReference type="GO" id="GO:0007155">
    <property type="term" value="P:cell adhesion"/>
    <property type="evidence" value="ECO:0007669"/>
    <property type="project" value="UniProtKB-KW"/>
</dbReference>
<dbReference type="InterPro" id="IPR009057">
    <property type="entry name" value="Homeodomain-like_sf"/>
</dbReference>
<dbReference type="GO" id="GO:0005737">
    <property type="term" value="C:cytoplasm"/>
    <property type="evidence" value="ECO:0007669"/>
    <property type="project" value="TreeGrafter"/>
</dbReference>
<dbReference type="PROSITE" id="PS50021">
    <property type="entry name" value="CH"/>
    <property type="match status" value="1"/>
</dbReference>
<evidence type="ECO:0000259" key="10">
    <source>
        <dbReference type="PROSITE" id="PS50090"/>
    </source>
</evidence>
<evidence type="ECO:0000313" key="12">
    <source>
        <dbReference type="Proteomes" id="UP001212841"/>
    </source>
</evidence>
<keyword evidence="12" id="KW-1185">Reference proteome</keyword>
<feature type="domain" description="Myb-like" evidence="10">
    <location>
        <begin position="384"/>
        <end position="429"/>
    </location>
</feature>
<evidence type="ECO:0000256" key="7">
    <source>
        <dbReference type="ARBA" id="ARBA00023212"/>
    </source>
</evidence>
<dbReference type="PANTHER" id="PTHR12114">
    <property type="entry name" value="PARVIN"/>
    <property type="match status" value="1"/>
</dbReference>
<evidence type="ECO:0000256" key="8">
    <source>
        <dbReference type="SAM" id="MobiDB-lite"/>
    </source>
</evidence>
<sequence>MDALAKSDSWARSGSFGSMGRPARGGAIPTTYQLHPSSAADPNLRKLRTALISWINVYVVHDHMVVRELTSDMADGQILAAFLQRVTNDKVIDPDLLTARSARATQVIVGTVLHYVENNLDVKRDPDRWSAEGIINRDITSIVCLLVDLAHVLGCPYAFPSNVSVAVIKREQLPDGVKNHTAIHKVTSDESKYLAQTTAMQATMSQSAASTDFGPRGAGQQGPDAFDKLFEMDDKMREVTRLLLDFVNVQLEPLNIRINNLNKLDPAMLVMLIGCLGEFFVPLHLYDLNPESTAAKLETARFAVSLMVELGIDVKKINASENSKGMQLISRGPSHVLNEVRLSVIPASTFQSPPHRRIQAPTRPSRHLSPAPSPISEPTVALPKPTARLNRWTPDESELLVSLRTEDKSWPEVLANFPTRSLKACQQHYFYANRSISAPKYHRWSDEEIENVQLMKLKRGSTEERAEKLNRTKRAIDGKLNMLNFGHTLGRFNKYEADIVQKEIWRATEEGGMPRWSWLTKRLGRQPASVRLWAIGAGNSLMKKGPWGVEEEARLLSAIKQLGETGETLN</sequence>
<evidence type="ECO:0000256" key="1">
    <source>
        <dbReference type="ARBA" id="ARBA00004245"/>
    </source>
</evidence>
<reference evidence="11" key="1">
    <citation type="submission" date="2020-05" db="EMBL/GenBank/DDBJ databases">
        <title>Phylogenomic resolution of chytrid fungi.</title>
        <authorList>
            <person name="Stajich J.E."/>
            <person name="Amses K."/>
            <person name="Simmons R."/>
            <person name="Seto K."/>
            <person name="Myers J."/>
            <person name="Bonds A."/>
            <person name="Quandt C.A."/>
            <person name="Barry K."/>
            <person name="Liu P."/>
            <person name="Grigoriev I."/>
            <person name="Longcore J.E."/>
            <person name="James T.Y."/>
        </authorList>
    </citation>
    <scope>NUCLEOTIDE SEQUENCE</scope>
    <source>
        <strain evidence="11">JEL0318</strain>
    </source>
</reference>
<dbReference type="Proteomes" id="UP001212841">
    <property type="component" value="Unassembled WGS sequence"/>
</dbReference>
<dbReference type="EMBL" id="JADGJD010000185">
    <property type="protein sequence ID" value="KAJ3053718.1"/>
    <property type="molecule type" value="Genomic_DNA"/>
</dbReference>
<dbReference type="InterPro" id="IPR028433">
    <property type="entry name" value="Parvin"/>
</dbReference>
<evidence type="ECO:0000256" key="4">
    <source>
        <dbReference type="ARBA" id="ARBA00022737"/>
    </source>
</evidence>
<feature type="region of interest" description="Disordered" evidence="8">
    <location>
        <begin position="351"/>
        <end position="378"/>
    </location>
</feature>
<evidence type="ECO:0000256" key="6">
    <source>
        <dbReference type="ARBA" id="ARBA00023203"/>
    </source>
</evidence>
<feature type="region of interest" description="Disordered" evidence="8">
    <location>
        <begin position="1"/>
        <end position="22"/>
    </location>
</feature>
<keyword evidence="7" id="KW-0206">Cytoskeleton</keyword>
<evidence type="ECO:0000256" key="5">
    <source>
        <dbReference type="ARBA" id="ARBA00022889"/>
    </source>
</evidence>
<dbReference type="AlphaFoldDB" id="A0AAD5X6S3"/>
<dbReference type="SUPFAM" id="SSF47576">
    <property type="entry name" value="Calponin-homology domain, CH-domain"/>
    <property type="match status" value="1"/>
</dbReference>
<accession>A0AAD5X6S3</accession>
<dbReference type="Gene3D" id="1.10.418.10">
    <property type="entry name" value="Calponin-like domain"/>
    <property type="match status" value="2"/>
</dbReference>
<protein>
    <submittedName>
        <fullName evidence="11">Uncharacterized protein</fullName>
    </submittedName>
</protein>
<keyword evidence="5" id="KW-0130">Cell adhesion</keyword>
<comment type="subcellular location">
    <subcellularLocation>
        <location evidence="1">Cytoplasm</location>
        <location evidence="1">Cytoskeleton</location>
    </subcellularLocation>
</comment>
<dbReference type="CDD" id="cd00167">
    <property type="entry name" value="SANT"/>
    <property type="match status" value="1"/>
</dbReference>
<comment type="similarity">
    <text evidence="2">Belongs to the parvin family.</text>
</comment>
<dbReference type="GO" id="GO:0030036">
    <property type="term" value="P:actin cytoskeleton organization"/>
    <property type="evidence" value="ECO:0007669"/>
    <property type="project" value="InterPro"/>
</dbReference>
<dbReference type="GO" id="GO:0003779">
    <property type="term" value="F:actin binding"/>
    <property type="evidence" value="ECO:0007669"/>
    <property type="project" value="UniProtKB-KW"/>
</dbReference>
<evidence type="ECO:0000313" key="11">
    <source>
        <dbReference type="EMBL" id="KAJ3053718.1"/>
    </source>
</evidence>
<dbReference type="PANTHER" id="PTHR12114:SF4">
    <property type="entry name" value="GH23568P"/>
    <property type="match status" value="1"/>
</dbReference>
<dbReference type="InterPro" id="IPR001715">
    <property type="entry name" value="CH_dom"/>
</dbReference>
<keyword evidence="3" id="KW-0963">Cytoplasm</keyword>
<name>A0AAD5X6S3_9FUNG</name>
<keyword evidence="6" id="KW-0009">Actin-binding</keyword>
<dbReference type="InterPro" id="IPR036872">
    <property type="entry name" value="CH_dom_sf"/>
</dbReference>
<feature type="domain" description="Calponin-homology (CH)" evidence="9">
    <location>
        <begin position="45"/>
        <end position="154"/>
    </location>
</feature>
<evidence type="ECO:0000259" key="9">
    <source>
        <dbReference type="PROSITE" id="PS50021"/>
    </source>
</evidence>
<dbReference type="GO" id="GO:0015629">
    <property type="term" value="C:actin cytoskeleton"/>
    <property type="evidence" value="ECO:0007669"/>
    <property type="project" value="TreeGrafter"/>
</dbReference>